<sequence length="251" mass="29370">MTVAKSFVNNFILKFGIPKEIVTDQGTEFLANVFKETAKLLGIAQLTSTAYHHQTLGSLENTHKHLGIAQLTSTAYHHQTLGSLENTHKHLGSYLRIQTAKFPYTWSTWIPYWCFSFNNTVHTATKYTPYELVFGQRCNLPTQLINNTDPIYNFEDYVNELKFRLQSAWQDAKYNLIESKMKRKERFDKHSSVIRYKFNDKVLLRDETGNKLQQLYKGPYKVIKEDTPNVTLKIKNKLVKVHKDRVKKYIE</sequence>
<dbReference type="GO" id="GO:0015074">
    <property type="term" value="P:DNA integration"/>
    <property type="evidence" value="ECO:0007669"/>
    <property type="project" value="InterPro"/>
</dbReference>
<dbReference type="PROSITE" id="PS50994">
    <property type="entry name" value="INTEGRASE"/>
    <property type="match status" value="1"/>
</dbReference>
<gene>
    <name evidence="2" type="ORF">QE152_g4345</name>
</gene>
<dbReference type="PANTHER" id="PTHR37984:SF15">
    <property type="entry name" value="INTEGRASE CATALYTIC DOMAIN-CONTAINING PROTEIN"/>
    <property type="match status" value="1"/>
</dbReference>
<evidence type="ECO:0000313" key="3">
    <source>
        <dbReference type="Proteomes" id="UP001458880"/>
    </source>
</evidence>
<keyword evidence="3" id="KW-1185">Reference proteome</keyword>
<dbReference type="InterPro" id="IPR050951">
    <property type="entry name" value="Retrovirus_Pol_polyprotein"/>
</dbReference>
<comment type="caution">
    <text evidence="2">The sequence shown here is derived from an EMBL/GenBank/DDBJ whole genome shotgun (WGS) entry which is preliminary data.</text>
</comment>
<dbReference type="SUPFAM" id="SSF53098">
    <property type="entry name" value="Ribonuclease H-like"/>
    <property type="match status" value="2"/>
</dbReference>
<reference evidence="2 3" key="1">
    <citation type="journal article" date="2024" name="BMC Genomics">
        <title>De novo assembly and annotation of Popillia japonica's genome with initial clues to its potential as an invasive pest.</title>
        <authorList>
            <person name="Cucini C."/>
            <person name="Boschi S."/>
            <person name="Funari R."/>
            <person name="Cardaioli E."/>
            <person name="Iannotti N."/>
            <person name="Marturano G."/>
            <person name="Paoli F."/>
            <person name="Bruttini M."/>
            <person name="Carapelli A."/>
            <person name="Frati F."/>
            <person name="Nardi F."/>
        </authorList>
    </citation>
    <scope>NUCLEOTIDE SEQUENCE [LARGE SCALE GENOMIC DNA]</scope>
    <source>
        <strain evidence="2">DMR45628</strain>
    </source>
</reference>
<dbReference type="InterPro" id="IPR036397">
    <property type="entry name" value="RNaseH_sf"/>
</dbReference>
<dbReference type="Gene3D" id="3.30.420.10">
    <property type="entry name" value="Ribonuclease H-like superfamily/Ribonuclease H"/>
    <property type="match status" value="2"/>
</dbReference>
<dbReference type="Proteomes" id="UP001458880">
    <property type="component" value="Unassembled WGS sequence"/>
</dbReference>
<proteinExistence type="predicted"/>
<dbReference type="PANTHER" id="PTHR37984">
    <property type="entry name" value="PROTEIN CBG26694"/>
    <property type="match status" value="1"/>
</dbReference>
<evidence type="ECO:0000313" key="2">
    <source>
        <dbReference type="EMBL" id="KAK9752244.1"/>
    </source>
</evidence>
<evidence type="ECO:0000259" key="1">
    <source>
        <dbReference type="PROSITE" id="PS50994"/>
    </source>
</evidence>
<accession>A0AAW1MVR8</accession>
<dbReference type="GO" id="GO:0003676">
    <property type="term" value="F:nucleic acid binding"/>
    <property type="evidence" value="ECO:0007669"/>
    <property type="project" value="InterPro"/>
</dbReference>
<dbReference type="InterPro" id="IPR012337">
    <property type="entry name" value="RNaseH-like_sf"/>
</dbReference>
<dbReference type="EMBL" id="JASPKY010000022">
    <property type="protein sequence ID" value="KAK9752244.1"/>
    <property type="molecule type" value="Genomic_DNA"/>
</dbReference>
<dbReference type="AlphaFoldDB" id="A0AAW1MVR8"/>
<feature type="domain" description="Integrase catalytic" evidence="1">
    <location>
        <begin position="1"/>
        <end position="137"/>
    </location>
</feature>
<protein>
    <recommendedName>
        <fullName evidence="1">Integrase catalytic domain-containing protein</fullName>
    </recommendedName>
</protein>
<name>A0AAW1MVR8_POPJA</name>
<organism evidence="2 3">
    <name type="scientific">Popillia japonica</name>
    <name type="common">Japanese beetle</name>
    <dbReference type="NCBI Taxonomy" id="7064"/>
    <lineage>
        <taxon>Eukaryota</taxon>
        <taxon>Metazoa</taxon>
        <taxon>Ecdysozoa</taxon>
        <taxon>Arthropoda</taxon>
        <taxon>Hexapoda</taxon>
        <taxon>Insecta</taxon>
        <taxon>Pterygota</taxon>
        <taxon>Neoptera</taxon>
        <taxon>Endopterygota</taxon>
        <taxon>Coleoptera</taxon>
        <taxon>Polyphaga</taxon>
        <taxon>Scarabaeiformia</taxon>
        <taxon>Scarabaeidae</taxon>
        <taxon>Rutelinae</taxon>
        <taxon>Popillia</taxon>
    </lineage>
</organism>
<dbReference type="InterPro" id="IPR001584">
    <property type="entry name" value="Integrase_cat-core"/>
</dbReference>